<dbReference type="PANTHER" id="PTHR43377">
    <property type="entry name" value="BILIVERDIN REDUCTASE A"/>
    <property type="match status" value="1"/>
</dbReference>
<protein>
    <submittedName>
        <fullName evidence="3">Predicted dehydrogenase</fullName>
    </submittedName>
</protein>
<dbReference type="Proteomes" id="UP000190774">
    <property type="component" value="Unassembled WGS sequence"/>
</dbReference>
<dbReference type="PANTHER" id="PTHR43377:SF1">
    <property type="entry name" value="BILIVERDIN REDUCTASE A"/>
    <property type="match status" value="1"/>
</dbReference>
<dbReference type="InterPro" id="IPR055170">
    <property type="entry name" value="GFO_IDH_MocA-like_dom"/>
</dbReference>
<name>A0A1T4YN75_9BACT</name>
<sequence>MDSVSSPFRIGVAGVGAIGKNHARIMAEIAARSEGAIVFSSVYDADPARAAEFAAQYNTHPASDLADFAGRVDAATIAVPTIYHRRVAEPLMNQGVHVMVEKPISESYAEAQAMIELAQEKNVLLQVGHIERFNPVLRQLEERMDHPRFIEAHRLSPFPNRSMDIGVVLDVMIHDIEIVLHLVKSPLVQIDAVGIPVLTKREDIANARLKFANGCIANITASRISPEKMRKIRVFQQDSYLSLDYQEQSGWIYKKDGMQIVREAVEVEKDEPLKLEIAAFVECSRLGKRPVVTGQEGAEAVRIALEITDQIEKNAALGS</sequence>
<evidence type="ECO:0000259" key="2">
    <source>
        <dbReference type="Pfam" id="PF22725"/>
    </source>
</evidence>
<dbReference type="STRING" id="48467.SAMN02745166_03788"/>
<accession>A0A1T4YN75</accession>
<dbReference type="InterPro" id="IPR000683">
    <property type="entry name" value="Gfo/Idh/MocA-like_OxRdtase_N"/>
</dbReference>
<dbReference type="Pfam" id="PF01408">
    <property type="entry name" value="GFO_IDH_MocA"/>
    <property type="match status" value="1"/>
</dbReference>
<evidence type="ECO:0000313" key="4">
    <source>
        <dbReference type="Proteomes" id="UP000190774"/>
    </source>
</evidence>
<proteinExistence type="predicted"/>
<dbReference type="Gene3D" id="3.30.360.10">
    <property type="entry name" value="Dihydrodipicolinate Reductase, domain 2"/>
    <property type="match status" value="1"/>
</dbReference>
<keyword evidence="4" id="KW-1185">Reference proteome</keyword>
<evidence type="ECO:0000259" key="1">
    <source>
        <dbReference type="Pfam" id="PF01408"/>
    </source>
</evidence>
<dbReference type="SUPFAM" id="SSF51735">
    <property type="entry name" value="NAD(P)-binding Rossmann-fold domains"/>
    <property type="match status" value="1"/>
</dbReference>
<dbReference type="InterPro" id="IPR051450">
    <property type="entry name" value="Gfo/Idh/MocA_Oxidoreductases"/>
</dbReference>
<dbReference type="OrthoDB" id="9815825at2"/>
<dbReference type="SUPFAM" id="SSF55347">
    <property type="entry name" value="Glyceraldehyde-3-phosphate dehydrogenase-like, C-terminal domain"/>
    <property type="match status" value="1"/>
</dbReference>
<dbReference type="AlphaFoldDB" id="A0A1T4YN75"/>
<dbReference type="GO" id="GO:0000166">
    <property type="term" value="F:nucleotide binding"/>
    <property type="evidence" value="ECO:0007669"/>
    <property type="project" value="InterPro"/>
</dbReference>
<dbReference type="InterPro" id="IPR036291">
    <property type="entry name" value="NAD(P)-bd_dom_sf"/>
</dbReference>
<evidence type="ECO:0000313" key="3">
    <source>
        <dbReference type="EMBL" id="SKB03170.1"/>
    </source>
</evidence>
<feature type="domain" description="GFO/IDH/MocA-like oxidoreductase" evidence="2">
    <location>
        <begin position="154"/>
        <end position="235"/>
    </location>
</feature>
<feature type="domain" description="Gfo/Idh/MocA-like oxidoreductase N-terminal" evidence="1">
    <location>
        <begin position="8"/>
        <end position="129"/>
    </location>
</feature>
<dbReference type="RefSeq" id="WP_078814947.1">
    <property type="nucleotide sequence ID" value="NZ_FUYE01000014.1"/>
</dbReference>
<organism evidence="3 4">
    <name type="scientific">Prosthecobacter debontii</name>
    <dbReference type="NCBI Taxonomy" id="48467"/>
    <lineage>
        <taxon>Bacteria</taxon>
        <taxon>Pseudomonadati</taxon>
        <taxon>Verrucomicrobiota</taxon>
        <taxon>Verrucomicrobiia</taxon>
        <taxon>Verrucomicrobiales</taxon>
        <taxon>Verrucomicrobiaceae</taxon>
        <taxon>Prosthecobacter</taxon>
    </lineage>
</organism>
<dbReference type="Pfam" id="PF22725">
    <property type="entry name" value="GFO_IDH_MocA_C3"/>
    <property type="match status" value="1"/>
</dbReference>
<dbReference type="EMBL" id="FUYE01000014">
    <property type="protein sequence ID" value="SKB03170.1"/>
    <property type="molecule type" value="Genomic_DNA"/>
</dbReference>
<dbReference type="Gene3D" id="3.40.50.720">
    <property type="entry name" value="NAD(P)-binding Rossmann-like Domain"/>
    <property type="match status" value="1"/>
</dbReference>
<reference evidence="4" key="1">
    <citation type="submission" date="2017-02" db="EMBL/GenBank/DDBJ databases">
        <authorList>
            <person name="Varghese N."/>
            <person name="Submissions S."/>
        </authorList>
    </citation>
    <scope>NUCLEOTIDE SEQUENCE [LARGE SCALE GENOMIC DNA]</scope>
    <source>
        <strain evidence="4">ATCC 700200</strain>
    </source>
</reference>
<gene>
    <name evidence="3" type="ORF">SAMN02745166_03788</name>
</gene>